<dbReference type="AlphaFoldDB" id="A0A132A659"/>
<evidence type="ECO:0000313" key="5">
    <source>
        <dbReference type="Proteomes" id="UP000070412"/>
    </source>
</evidence>
<dbReference type="PANTHER" id="PTHR47163:SF2">
    <property type="entry name" value="SI:DKEY-17M8.2"/>
    <property type="match status" value="1"/>
</dbReference>
<evidence type="ECO:0000313" key="3">
    <source>
        <dbReference type="EMBL" id="KPM06456.1"/>
    </source>
</evidence>
<evidence type="ECO:0000259" key="1">
    <source>
        <dbReference type="SMART" id="SM01126"/>
    </source>
</evidence>
<evidence type="ECO:0000313" key="4">
    <source>
        <dbReference type="EnsemblMetazoa" id="KAF7494097.1"/>
    </source>
</evidence>
<reference evidence="4" key="4">
    <citation type="submission" date="2022-06" db="UniProtKB">
        <authorList>
            <consortium name="EnsemblMetazoa"/>
        </authorList>
    </citation>
    <scope>IDENTIFICATION</scope>
</reference>
<feature type="domain" description="ISXO2-like transposase" evidence="1">
    <location>
        <begin position="136"/>
        <end position="284"/>
    </location>
</feature>
<gene>
    <name evidence="3" type="ORF">QR98_0049320</name>
    <name evidence="2" type="ORF">SSS_6570</name>
</gene>
<name>A0A132A659_SARSC</name>
<sequence>MESRKQLIDAMRKFYNAPEEFALDMNLVPNKNDKYKCKKCGENLKLGLKKRASNSIFACPRCKFSVSYLCGTIFENSNISIRAILHLAYHWARDHSYHEIRCHPETFDMSSPTISDWVYKFRGIVVGDLARIYRQKIGGVGRFVQIHECKFGEIECDENSDKKEPKWVLGALDSETKDLRIGLLPGNKRSRETIKPLLESFVKRGSTIISDCSSSFDFLDEPTSGFIHEKIDRSKSLVITKGDTKIHTNNIIATWRPFKDFFRTRRLAVENFHFALKDFEWRRMMRLQKKDEFLEFLKLCAKTYKPKLLDHLPHNVPIDLPE</sequence>
<reference evidence="5" key="2">
    <citation type="journal article" date="2020" name="PLoS Negl. Trop. Dis.">
        <title>High-quality nuclear genome for Sarcoptes scabiei-A critical resource for a neglected parasite.</title>
        <authorList>
            <person name="Korhonen P.K."/>
            <person name="Gasser R.B."/>
            <person name="Ma G."/>
            <person name="Wang T."/>
            <person name="Stroehlein A.J."/>
            <person name="Young N.D."/>
            <person name="Ang C.S."/>
            <person name="Fernando D.D."/>
            <person name="Lu H.C."/>
            <person name="Taylor S."/>
            <person name="Reynolds S.L."/>
            <person name="Mofiz E."/>
            <person name="Najaraj S.H."/>
            <person name="Gowda H."/>
            <person name="Madugundu A."/>
            <person name="Renuse S."/>
            <person name="Holt D."/>
            <person name="Pandey A."/>
            <person name="Papenfuss A.T."/>
            <person name="Fischer K."/>
        </authorList>
    </citation>
    <scope>NUCLEOTIDE SEQUENCE [LARGE SCALE GENOMIC DNA]</scope>
</reference>
<dbReference type="Proteomes" id="UP000070412">
    <property type="component" value="Unassembled WGS sequence"/>
</dbReference>
<dbReference type="Proteomes" id="UP000616769">
    <property type="component" value="Unassembled WGS sequence"/>
</dbReference>
<organism evidence="3 6">
    <name type="scientific">Sarcoptes scabiei</name>
    <name type="common">Itch mite</name>
    <name type="synonym">Acarus scabiei</name>
    <dbReference type="NCBI Taxonomy" id="52283"/>
    <lineage>
        <taxon>Eukaryota</taxon>
        <taxon>Metazoa</taxon>
        <taxon>Ecdysozoa</taxon>
        <taxon>Arthropoda</taxon>
        <taxon>Chelicerata</taxon>
        <taxon>Arachnida</taxon>
        <taxon>Acari</taxon>
        <taxon>Acariformes</taxon>
        <taxon>Sarcoptiformes</taxon>
        <taxon>Astigmata</taxon>
        <taxon>Psoroptidia</taxon>
        <taxon>Sarcoptoidea</taxon>
        <taxon>Sarcoptidae</taxon>
        <taxon>Sarcoptinae</taxon>
        <taxon>Sarcoptes</taxon>
    </lineage>
</organism>
<dbReference type="Pfam" id="PF12762">
    <property type="entry name" value="DDE_Tnp_IS1595"/>
    <property type="match status" value="1"/>
</dbReference>
<reference evidence="2" key="3">
    <citation type="submission" date="2020-01" db="EMBL/GenBank/DDBJ databases">
        <authorList>
            <person name="Korhonen P.K.K."/>
            <person name="Guangxu M.G."/>
            <person name="Wang T.W."/>
            <person name="Stroehlein A.J.S."/>
            <person name="Young N.D."/>
            <person name="Ang C.-S.A."/>
            <person name="Fernando D.W.F."/>
            <person name="Lu H.L."/>
            <person name="Taylor S.T."/>
            <person name="Ehtesham M.E.M."/>
            <person name="Najaraj S.H.N."/>
            <person name="Harsha G.H.G."/>
            <person name="Madugundu A.M."/>
            <person name="Renuse S.R."/>
            <person name="Holt D.H."/>
            <person name="Pandey A.P."/>
            <person name="Papenfuss A.P."/>
            <person name="Gasser R.B.G."/>
            <person name="Fischer K.F."/>
        </authorList>
    </citation>
    <scope>NUCLEOTIDE SEQUENCE</scope>
    <source>
        <strain evidence="2">SSS_KF_BRIS2020</strain>
    </source>
</reference>
<dbReference type="EnsemblMetazoa" id="SSS_6570s_mrna">
    <property type="protein sequence ID" value="KAF7494097.1"/>
    <property type="gene ID" value="SSS_6570"/>
</dbReference>
<dbReference type="EMBL" id="JXLN01010891">
    <property type="protein sequence ID" value="KPM06456.1"/>
    <property type="molecule type" value="Genomic_DNA"/>
</dbReference>
<evidence type="ECO:0000313" key="2">
    <source>
        <dbReference type="EMBL" id="KAF7494097.1"/>
    </source>
</evidence>
<dbReference type="OrthoDB" id="6515189at2759"/>
<dbReference type="InterPro" id="IPR024445">
    <property type="entry name" value="Tnp_ISXO2-like"/>
</dbReference>
<proteinExistence type="predicted"/>
<protein>
    <recommendedName>
        <fullName evidence="1">ISXO2-like transposase domain-containing protein</fullName>
    </recommendedName>
</protein>
<keyword evidence="5" id="KW-1185">Reference proteome</keyword>
<dbReference type="SMART" id="SM01126">
    <property type="entry name" value="DDE_Tnp_IS1595"/>
    <property type="match status" value="1"/>
</dbReference>
<dbReference type="PANTHER" id="PTHR47163">
    <property type="entry name" value="DDE_TNP_IS1595 DOMAIN-CONTAINING PROTEIN"/>
    <property type="match status" value="1"/>
</dbReference>
<dbReference type="VEuPathDB" id="VectorBase:SSCA009349"/>
<dbReference type="InterPro" id="IPR053164">
    <property type="entry name" value="IS1016-like_transposase"/>
</dbReference>
<evidence type="ECO:0000313" key="6">
    <source>
        <dbReference type="Proteomes" id="UP000616769"/>
    </source>
</evidence>
<reference evidence="3 6" key="1">
    <citation type="journal article" date="2015" name="Parasit. Vectors">
        <title>Draft genome of the scabies mite.</title>
        <authorList>
            <person name="Rider S.D.Jr."/>
            <person name="Morgan M.S."/>
            <person name="Arlian L.G."/>
        </authorList>
    </citation>
    <scope>NUCLEOTIDE SEQUENCE [LARGE SCALE GENOMIC DNA]</scope>
    <source>
        <strain evidence="3">Arlian Lab</strain>
    </source>
</reference>
<accession>A0A132A659</accession>
<dbReference type="EMBL" id="WVUK01000054">
    <property type="protein sequence ID" value="KAF7494097.1"/>
    <property type="molecule type" value="Genomic_DNA"/>
</dbReference>